<feature type="region of interest" description="Disordered" evidence="1">
    <location>
        <begin position="29"/>
        <end position="48"/>
    </location>
</feature>
<protein>
    <submittedName>
        <fullName evidence="2">Uncharacterized protein</fullName>
    </submittedName>
</protein>
<evidence type="ECO:0000256" key="1">
    <source>
        <dbReference type="SAM" id="MobiDB-lite"/>
    </source>
</evidence>
<sequence>KHLPEKLDEILEKMEEIGEMVEDNVADVEEQTSIPESEVGDQPEVPLPTDDIVPVYQKITNCKKRRLHFQILGNFADSNRPKFKLVKYNQIFYNESDGDAGVYECDQDAGKKAHITMAAELYRTPSEGFMKAFNDDTHSEPVDSFTIKDSVQNCVNAANQCRFTINGKFLNEGESILPLISVNMNEIKAISKFGVERKTKTMFLNKPDEEGDLTEVKSDEGTTQTPSDNLKVIINR</sequence>
<proteinExistence type="predicted"/>
<evidence type="ECO:0000313" key="2">
    <source>
        <dbReference type="EMBL" id="JAS34894.1"/>
    </source>
</evidence>
<feature type="region of interest" description="Disordered" evidence="1">
    <location>
        <begin position="204"/>
        <end position="229"/>
    </location>
</feature>
<accession>A0A1B6EAI6</accession>
<gene>
    <name evidence="2" type="ORF">g.13994</name>
</gene>
<dbReference type="EMBL" id="GEDC01002404">
    <property type="protein sequence ID" value="JAS34894.1"/>
    <property type="molecule type" value="Transcribed_RNA"/>
</dbReference>
<name>A0A1B6EAI6_9HEMI</name>
<organism evidence="2">
    <name type="scientific">Clastoptera arizonana</name>
    <name type="common">Arizona spittle bug</name>
    <dbReference type="NCBI Taxonomy" id="38151"/>
    <lineage>
        <taxon>Eukaryota</taxon>
        <taxon>Metazoa</taxon>
        <taxon>Ecdysozoa</taxon>
        <taxon>Arthropoda</taxon>
        <taxon>Hexapoda</taxon>
        <taxon>Insecta</taxon>
        <taxon>Pterygota</taxon>
        <taxon>Neoptera</taxon>
        <taxon>Paraneoptera</taxon>
        <taxon>Hemiptera</taxon>
        <taxon>Auchenorrhyncha</taxon>
        <taxon>Cercopoidea</taxon>
        <taxon>Clastopteridae</taxon>
        <taxon>Clastoptera</taxon>
    </lineage>
</organism>
<dbReference type="AlphaFoldDB" id="A0A1B6EAI6"/>
<feature type="non-terminal residue" evidence="2">
    <location>
        <position position="1"/>
    </location>
</feature>
<reference evidence="2" key="1">
    <citation type="submission" date="2015-12" db="EMBL/GenBank/DDBJ databases">
        <title>De novo transcriptome assembly of four potential Pierce s Disease insect vectors from Arizona vineyards.</title>
        <authorList>
            <person name="Tassone E.E."/>
        </authorList>
    </citation>
    <scope>NUCLEOTIDE SEQUENCE</scope>
</reference>